<dbReference type="InterPro" id="IPR003959">
    <property type="entry name" value="ATPase_AAA_core"/>
</dbReference>
<dbReference type="AlphaFoldDB" id="A0A1Q9GS34"/>
<dbReference type="GO" id="GO:0005524">
    <property type="term" value="F:ATP binding"/>
    <property type="evidence" value="ECO:0007669"/>
    <property type="project" value="InterPro"/>
</dbReference>
<sequence length="389" mass="44682">MNVDNLKLTSDFTVFIGENGCGKSEILNQLSQRYVDNGQHVIAIAHCIHDKFDSALNKKKNFNFIGARYGSEMTKIALKEVLKTFSDSNKSNKSSKSNFSLSQIFEYVGYQPTVGLSFEINYDNIESLSITLSRLNRSEMRHSNVRDLIKAYVSSSKNSELIWIDFSYKNFSSLANTRYLELLKYEDELTSLGIIKKTNYFLIKRNRVINLDGASSGELYQIANISYIASKIKKNSIILIDEPENSLHPKWQKEYISKLFSFFSLYRPKFVLATHSPLMISSLDIDNKYTDYNINTSVYRVENFSINKIDHESTNVEGILWDMFNVITPENRFLSNLLVNLMNDLNDRMVTRKYVLDCIEKLSSNTSDERQLSALQEVRNIVLHSGVGL</sequence>
<accession>A0A1Q9GS34</accession>
<dbReference type="RefSeq" id="WP_075763576.1">
    <property type="nucleotide sequence ID" value="NZ_MJIL01000066.1"/>
</dbReference>
<comment type="caution">
    <text evidence="2">The sequence shown here is derived from an EMBL/GenBank/DDBJ whole genome shotgun (WGS) entry which is preliminary data.</text>
</comment>
<dbReference type="STRING" id="1903952.BIT28_07410"/>
<dbReference type="GO" id="GO:0016887">
    <property type="term" value="F:ATP hydrolysis activity"/>
    <property type="evidence" value="ECO:0007669"/>
    <property type="project" value="InterPro"/>
</dbReference>
<dbReference type="EMBL" id="MJIL01000066">
    <property type="protein sequence ID" value="OLQ77460.1"/>
    <property type="molecule type" value="Genomic_DNA"/>
</dbReference>
<dbReference type="Proteomes" id="UP000186905">
    <property type="component" value="Unassembled WGS sequence"/>
</dbReference>
<evidence type="ECO:0000259" key="1">
    <source>
        <dbReference type="SMART" id="SM00382"/>
    </source>
</evidence>
<dbReference type="Pfam" id="PF13304">
    <property type="entry name" value="AAA_21"/>
    <property type="match status" value="1"/>
</dbReference>
<dbReference type="Gene3D" id="3.40.50.300">
    <property type="entry name" value="P-loop containing nucleotide triphosphate hydrolases"/>
    <property type="match status" value="1"/>
</dbReference>
<protein>
    <recommendedName>
        <fullName evidence="1">AAA+ ATPase domain-containing protein</fullName>
    </recommendedName>
</protein>
<keyword evidence="3" id="KW-1185">Reference proteome</keyword>
<evidence type="ECO:0000313" key="2">
    <source>
        <dbReference type="EMBL" id="OLQ77460.1"/>
    </source>
</evidence>
<dbReference type="PANTHER" id="PTHR43581">
    <property type="entry name" value="ATP/GTP PHOSPHATASE"/>
    <property type="match status" value="1"/>
</dbReference>
<reference evidence="2 3" key="1">
    <citation type="submission" date="2016-09" db="EMBL/GenBank/DDBJ databases">
        <title>Photobacterium proteolyticum sp. nov. a protease producing bacterium isolated from ocean sediments of Laizhou Bay.</title>
        <authorList>
            <person name="Li Y."/>
        </authorList>
    </citation>
    <scope>NUCLEOTIDE SEQUENCE [LARGE SCALE GENOMIC DNA]</scope>
    <source>
        <strain evidence="2 3">13-12</strain>
    </source>
</reference>
<dbReference type="SMART" id="SM00382">
    <property type="entry name" value="AAA"/>
    <property type="match status" value="1"/>
</dbReference>
<dbReference type="OrthoDB" id="7024727at2"/>
<dbReference type="InterPro" id="IPR003593">
    <property type="entry name" value="AAA+_ATPase"/>
</dbReference>
<dbReference type="PANTHER" id="PTHR43581:SF2">
    <property type="entry name" value="EXCINUCLEASE ATPASE SUBUNIT"/>
    <property type="match status" value="1"/>
</dbReference>
<evidence type="ECO:0000313" key="3">
    <source>
        <dbReference type="Proteomes" id="UP000186905"/>
    </source>
</evidence>
<gene>
    <name evidence="2" type="ORF">BIT28_07410</name>
</gene>
<dbReference type="InterPro" id="IPR051396">
    <property type="entry name" value="Bact_Antivir_Def_Nuclease"/>
</dbReference>
<organism evidence="2 3">
    <name type="scientific">Photobacterium proteolyticum</name>
    <dbReference type="NCBI Taxonomy" id="1903952"/>
    <lineage>
        <taxon>Bacteria</taxon>
        <taxon>Pseudomonadati</taxon>
        <taxon>Pseudomonadota</taxon>
        <taxon>Gammaproteobacteria</taxon>
        <taxon>Vibrionales</taxon>
        <taxon>Vibrionaceae</taxon>
        <taxon>Photobacterium</taxon>
    </lineage>
</organism>
<feature type="domain" description="AAA+ ATPase" evidence="1">
    <location>
        <begin position="9"/>
        <end position="291"/>
    </location>
</feature>
<dbReference type="InterPro" id="IPR027417">
    <property type="entry name" value="P-loop_NTPase"/>
</dbReference>
<dbReference type="SUPFAM" id="SSF52540">
    <property type="entry name" value="P-loop containing nucleoside triphosphate hydrolases"/>
    <property type="match status" value="1"/>
</dbReference>
<name>A0A1Q9GS34_9GAMM</name>
<proteinExistence type="predicted"/>